<sequence>MHPEHHGNAPAGGDNGAGSLERAWSLPVLGSDTLPGGLLSAALAFWRRLKPETGGLPGFDGFDPRQLPPSVLPHAALLGGFDAEGRVRGLFLGTVAAMHAGAELAGHRLDELYPPATYARVEQTLRTVEILRRPVLASVSFGVDGVRLLDSDRLCLPFQGADGAIAGFVVVMDYRPTDAGRAQPLKLLGDAPELLRCDLFRVMLRRASQE</sequence>
<dbReference type="Pfam" id="PF07310">
    <property type="entry name" value="PAS_5"/>
    <property type="match status" value="1"/>
</dbReference>
<gene>
    <name evidence="1" type="ORF">ACFQPS_11515</name>
</gene>
<evidence type="ECO:0000313" key="1">
    <source>
        <dbReference type="EMBL" id="MFC7333792.1"/>
    </source>
</evidence>
<accession>A0ABW2KV64</accession>
<name>A0ABW2KV64_9PROT</name>
<comment type="caution">
    <text evidence="1">The sequence shown here is derived from an EMBL/GenBank/DDBJ whole genome shotgun (WGS) entry which is preliminary data.</text>
</comment>
<dbReference type="EMBL" id="JBHTCM010000010">
    <property type="protein sequence ID" value="MFC7333792.1"/>
    <property type="molecule type" value="Genomic_DNA"/>
</dbReference>
<keyword evidence="2" id="KW-1185">Reference proteome</keyword>
<reference evidence="2" key="1">
    <citation type="journal article" date="2019" name="Int. J. Syst. Evol. Microbiol.">
        <title>The Global Catalogue of Microorganisms (GCM) 10K type strain sequencing project: providing services to taxonomists for standard genome sequencing and annotation.</title>
        <authorList>
            <consortium name="The Broad Institute Genomics Platform"/>
            <consortium name="The Broad Institute Genome Sequencing Center for Infectious Disease"/>
            <person name="Wu L."/>
            <person name="Ma J."/>
        </authorList>
    </citation>
    <scope>NUCLEOTIDE SEQUENCE [LARGE SCALE GENOMIC DNA]</scope>
    <source>
        <strain evidence="2">CGMCC 1.16275</strain>
    </source>
</reference>
<evidence type="ECO:0000313" key="2">
    <source>
        <dbReference type="Proteomes" id="UP001596456"/>
    </source>
</evidence>
<dbReference type="RefSeq" id="WP_377359093.1">
    <property type="nucleotide sequence ID" value="NZ_JBHTCM010000010.1"/>
</dbReference>
<proteinExistence type="predicted"/>
<organism evidence="1 2">
    <name type="scientific">Rhodocista pekingensis</name>
    <dbReference type="NCBI Taxonomy" id="201185"/>
    <lineage>
        <taxon>Bacteria</taxon>
        <taxon>Pseudomonadati</taxon>
        <taxon>Pseudomonadota</taxon>
        <taxon>Alphaproteobacteria</taxon>
        <taxon>Rhodospirillales</taxon>
        <taxon>Azospirillaceae</taxon>
        <taxon>Rhodocista</taxon>
    </lineage>
</organism>
<protein>
    <submittedName>
        <fullName evidence="1">PAS domain-containing protein</fullName>
    </submittedName>
</protein>
<dbReference type="Proteomes" id="UP001596456">
    <property type="component" value="Unassembled WGS sequence"/>
</dbReference>
<dbReference type="InterPro" id="IPR009922">
    <property type="entry name" value="DUF1457"/>
</dbReference>